<evidence type="ECO:0000259" key="4">
    <source>
        <dbReference type="PROSITE" id="PS51127"/>
    </source>
</evidence>
<dbReference type="InterPro" id="IPR003344">
    <property type="entry name" value="Big_1_dom"/>
</dbReference>
<keyword evidence="6" id="KW-1185">Reference proteome</keyword>
<dbReference type="InterPro" id="IPR013783">
    <property type="entry name" value="Ig-like_fold"/>
</dbReference>
<gene>
    <name evidence="5" type="ORF">MADE_000001021570</name>
</gene>
<evidence type="ECO:0000256" key="2">
    <source>
        <dbReference type="SAM" id="MobiDB-lite"/>
    </source>
</evidence>
<evidence type="ECO:0000313" key="6">
    <source>
        <dbReference type="Proteomes" id="UP000001870"/>
    </source>
</evidence>
<feature type="chain" id="PRO_5004587746" evidence="3">
    <location>
        <begin position="22"/>
        <end position="845"/>
    </location>
</feature>
<feature type="domain" description="Big-1" evidence="4">
    <location>
        <begin position="366"/>
        <end position="459"/>
    </location>
</feature>
<dbReference type="Gene3D" id="2.60.40.10">
    <property type="entry name" value="Immunoglobulins"/>
    <property type="match status" value="5"/>
</dbReference>
<name>T2DLK0_ALTMD</name>
<dbReference type="Pfam" id="PF02369">
    <property type="entry name" value="Big_1"/>
    <property type="match status" value="4"/>
</dbReference>
<dbReference type="RefSeq" id="WP_023559638.1">
    <property type="nucleotide sequence ID" value="NC_011138.3"/>
</dbReference>
<accession>T2DLK0</accession>
<dbReference type="InterPro" id="IPR051715">
    <property type="entry name" value="Intimin-Invasin_domain"/>
</dbReference>
<dbReference type="SMART" id="SM00634">
    <property type="entry name" value="BID_1"/>
    <property type="match status" value="6"/>
</dbReference>
<dbReference type="EMBL" id="CP001103">
    <property type="protein sequence ID" value="AGV53717.1"/>
    <property type="molecule type" value="Genomic_DNA"/>
</dbReference>
<reference evidence="5 6" key="2">
    <citation type="journal article" date="2015" name="Antonie Van Leeuwenhoek">
        <title>Ecophysiological diversity of a novel member of the genus Alteromonas, and description of Alteromonas mediterranea sp. nov.</title>
        <authorList>
            <person name="Ivanova E.P."/>
            <person name="Lopez-Perez M."/>
            <person name="Zabalos M."/>
            <person name="Nguyen S.H."/>
            <person name="Webb H.K."/>
            <person name="Ryan J."/>
            <person name="Lagutin K."/>
            <person name="Vyssotski M."/>
            <person name="Crawford R.J."/>
            <person name="Rodriguez-Valera F."/>
        </authorList>
    </citation>
    <scope>NUCLEOTIDE SEQUENCE [LARGE SCALE GENOMIC DNA]</scope>
    <source>
        <strain evidence="6">DSM 17117 / CIP 110805 / LMG 28347 / Deep ecotype</strain>
    </source>
</reference>
<evidence type="ECO:0000256" key="1">
    <source>
        <dbReference type="ARBA" id="ARBA00010116"/>
    </source>
</evidence>
<evidence type="ECO:0000313" key="5">
    <source>
        <dbReference type="EMBL" id="AGV53717.1"/>
    </source>
</evidence>
<organism evidence="5 6">
    <name type="scientific">Alteromonas mediterranea (strain DSM 17117 / CIP 110805 / LMG 28347 / Deep ecotype)</name>
    <dbReference type="NCBI Taxonomy" id="1774373"/>
    <lineage>
        <taxon>Bacteria</taxon>
        <taxon>Pseudomonadati</taxon>
        <taxon>Pseudomonadota</taxon>
        <taxon>Gammaproteobacteria</taxon>
        <taxon>Alteromonadales</taxon>
        <taxon>Alteromonadaceae</taxon>
        <taxon>Alteromonas/Salinimonas group</taxon>
        <taxon>Alteromonas</taxon>
    </lineage>
</organism>
<feature type="region of interest" description="Disordered" evidence="2">
    <location>
        <begin position="822"/>
        <end position="845"/>
    </location>
</feature>
<dbReference type="KEGG" id="amc:MADE_000001021570"/>
<dbReference type="Proteomes" id="UP000001870">
    <property type="component" value="Chromosome"/>
</dbReference>
<feature type="domain" description="Big-1" evidence="4">
    <location>
        <begin position="546"/>
        <end position="651"/>
    </location>
</feature>
<proteinExistence type="inferred from homology"/>
<reference evidence="5 6" key="1">
    <citation type="journal article" date="2008" name="ISME J.">
        <title>Comparative genomics of two ecotypes of the marine planktonic copiotroph Alteromonas macleodii suggests alternative lifestyles associated with different kinds of particulate organic matter.</title>
        <authorList>
            <person name="Ivars-Martinez E."/>
            <person name="Martin-Cuadrado A.B."/>
            <person name="D'Auria G."/>
            <person name="Mira A."/>
            <person name="Ferriera S."/>
            <person name="Johnson J."/>
            <person name="Friedman R."/>
            <person name="Rodriguez-Valera F."/>
        </authorList>
    </citation>
    <scope>NUCLEOTIDE SEQUENCE [LARGE SCALE GENOMIC DNA]</scope>
    <source>
        <strain evidence="6">DSM 17117 / CIP 110805 / LMG 28347 / Deep ecotype</strain>
    </source>
</reference>
<sequence>MSTLAKTLSLISALFMLTACGGGGSSVSRDDTDNGSGDGGTTPSYSISLSLENESGASDNNLSEDNSLFAVATVTDEDGNPYSDALLTFTLSNEALAEFGNDTGTARTNSSGVARLRLNASTASGDGEITAALGSGETGTTTFSATAVSGTDPTSISVALTLQNESGEADNSLSSSNSLVAMATVTNSLGEPQADLLLTFSLSNDELATFSNDTGTALTNADGVATLGMSVGSASGDGEVTATLATGETDSTTFSSEGSTTVSEEPASLELYANNIQLASSGSDEVELIALVKNEQSVLMEGVEVSFSAQTGDGVELQLTQPETTADGTARAILTSQNDKSNRTITITAGAGSLSQTVEITISGTQVTINGASSVILNDSVDYTIRVQDSDGTSIPNQDVVLTAANGALSSTSVNTGSNGQATVTYTASTSGEDTITASALNAETTFTVKVQQDEFNFVNLPTEEVPLSQSQTITVQWRQNNTPVVGQDVTFSASRGVIDGNATVQTDAEGQASIDISANNAGISSITATASDGSGNVLVSALTQIEFIATTPATIIADATLDNLGPDGQTSTISAVVRDVNNNLVKNSVVNFTVSDVSTGFVSPSQATTDSKGIATTVFTSGSVSSNEAVIITASIADDESISDEVALTVGARAFDIVIGTGNEIETPSTTSYLKKFAVFVSDSSGRPVSNVNLTASINPVKYNEDGVYLKGRWVYNDVDSIWNVVDVFQCDNEDENDNGILDEGEDTNEDQQLTPGIVGTVTLSNNGVTDENGFAELEYRYPESYAVWYFAEITVFGQSTGSEAQASMKYQLEILADDITDEGRSPPANPFGAGECPVKDPVP</sequence>
<dbReference type="InterPro" id="IPR008964">
    <property type="entry name" value="Invasin/intimin_cell_adhesion"/>
</dbReference>
<dbReference type="PANTHER" id="PTHR39576:SF1">
    <property type="entry name" value="INVASIN"/>
    <property type="match status" value="1"/>
</dbReference>
<protein>
    <submittedName>
        <fullName evidence="5">Invasin</fullName>
    </submittedName>
</protein>
<comment type="similarity">
    <text evidence="1">Belongs to the intimin/invasin family.</text>
</comment>
<keyword evidence="3" id="KW-0732">Signal</keyword>
<dbReference type="GO" id="GO:0009279">
    <property type="term" value="C:cell outer membrane"/>
    <property type="evidence" value="ECO:0007669"/>
    <property type="project" value="TreeGrafter"/>
</dbReference>
<dbReference type="SUPFAM" id="SSF49373">
    <property type="entry name" value="Invasin/intimin cell-adhesion fragments"/>
    <property type="match status" value="6"/>
</dbReference>
<evidence type="ECO:0000256" key="3">
    <source>
        <dbReference type="SAM" id="SignalP"/>
    </source>
</evidence>
<dbReference type="PROSITE" id="PS51257">
    <property type="entry name" value="PROKAR_LIPOPROTEIN"/>
    <property type="match status" value="1"/>
</dbReference>
<dbReference type="PANTHER" id="PTHR39576">
    <property type="entry name" value="ATTACHING AND EFFACING PROTEIN HOMOLOG-RELATED-RELATED"/>
    <property type="match status" value="1"/>
</dbReference>
<dbReference type="AlphaFoldDB" id="T2DLK0"/>
<dbReference type="PROSITE" id="PS51127">
    <property type="entry name" value="BIG1"/>
    <property type="match status" value="2"/>
</dbReference>
<feature type="signal peptide" evidence="3">
    <location>
        <begin position="1"/>
        <end position="21"/>
    </location>
</feature>
<dbReference type="HOGENOM" id="CLU_017153_0_0_6"/>